<accession>A0AAV2PI85</accession>
<dbReference type="AlphaFoldDB" id="A0AAV2PI85"/>
<dbReference type="Gene3D" id="2.80.10.50">
    <property type="match status" value="1"/>
</dbReference>
<organism evidence="1 2">
    <name type="scientific">Meganyctiphanes norvegica</name>
    <name type="common">Northern krill</name>
    <name type="synonym">Thysanopoda norvegica</name>
    <dbReference type="NCBI Taxonomy" id="48144"/>
    <lineage>
        <taxon>Eukaryota</taxon>
        <taxon>Metazoa</taxon>
        <taxon>Ecdysozoa</taxon>
        <taxon>Arthropoda</taxon>
        <taxon>Crustacea</taxon>
        <taxon>Multicrustacea</taxon>
        <taxon>Malacostraca</taxon>
        <taxon>Eumalacostraca</taxon>
        <taxon>Eucarida</taxon>
        <taxon>Euphausiacea</taxon>
        <taxon>Euphausiidae</taxon>
        <taxon>Meganyctiphanes</taxon>
    </lineage>
</organism>
<proteinExistence type="predicted"/>
<evidence type="ECO:0000313" key="1">
    <source>
        <dbReference type="EMBL" id="CAL4058707.1"/>
    </source>
</evidence>
<keyword evidence="2" id="KW-1185">Reference proteome</keyword>
<sequence length="162" mass="18540">MGAAGSHFVIKHKTSELFVHVLNNSIQMNGTPLVFNKTVHDRNIFTFEVSEDDDEYGYIQHVASEKYVHPFSGEGEPWNECPLVLYHGKHDGCLFNIDQDTGYVKHKEGKFFAPALRRVRPRKNLHISLVDDPSERCEFEFVDPENTDREVDIPCDSDSGED</sequence>
<gene>
    <name evidence="1" type="ORF">MNOR_LOCUS151</name>
</gene>
<name>A0AAV2PI85_MEGNR</name>
<protein>
    <submittedName>
        <fullName evidence="1">Uncharacterized protein</fullName>
    </submittedName>
</protein>
<evidence type="ECO:0000313" key="2">
    <source>
        <dbReference type="Proteomes" id="UP001497623"/>
    </source>
</evidence>
<comment type="caution">
    <text evidence="1">The sequence shown here is derived from an EMBL/GenBank/DDBJ whole genome shotgun (WGS) entry which is preliminary data.</text>
</comment>
<dbReference type="Proteomes" id="UP001497623">
    <property type="component" value="Unassembled WGS sequence"/>
</dbReference>
<reference evidence="1 2" key="1">
    <citation type="submission" date="2024-05" db="EMBL/GenBank/DDBJ databases">
        <authorList>
            <person name="Wallberg A."/>
        </authorList>
    </citation>
    <scope>NUCLEOTIDE SEQUENCE [LARGE SCALE GENOMIC DNA]</scope>
</reference>
<dbReference type="EMBL" id="CAXKWB010000028">
    <property type="protein sequence ID" value="CAL4058707.1"/>
    <property type="molecule type" value="Genomic_DNA"/>
</dbReference>